<accession>A0A8S1VMQ7</accession>
<keyword evidence="1" id="KW-0812">Transmembrane</keyword>
<name>A0A8S1VMQ7_9CILI</name>
<keyword evidence="2" id="KW-0732">Signal</keyword>
<feature type="chain" id="PRO_5035840009" description="Tim44-like domain-containing protein" evidence="2">
    <location>
        <begin position="16"/>
        <end position="215"/>
    </location>
</feature>
<comment type="caution">
    <text evidence="3">The sequence shown here is derived from an EMBL/GenBank/DDBJ whole genome shotgun (WGS) entry which is preliminary data.</text>
</comment>
<organism evidence="3 4">
    <name type="scientific">Paramecium pentaurelia</name>
    <dbReference type="NCBI Taxonomy" id="43138"/>
    <lineage>
        <taxon>Eukaryota</taxon>
        <taxon>Sar</taxon>
        <taxon>Alveolata</taxon>
        <taxon>Ciliophora</taxon>
        <taxon>Intramacronucleata</taxon>
        <taxon>Oligohymenophorea</taxon>
        <taxon>Peniculida</taxon>
        <taxon>Parameciidae</taxon>
        <taxon>Paramecium</taxon>
    </lineage>
</organism>
<keyword evidence="4" id="KW-1185">Reference proteome</keyword>
<evidence type="ECO:0000256" key="1">
    <source>
        <dbReference type="SAM" id="Phobius"/>
    </source>
</evidence>
<evidence type="ECO:0000256" key="2">
    <source>
        <dbReference type="SAM" id="SignalP"/>
    </source>
</evidence>
<evidence type="ECO:0008006" key="5">
    <source>
        <dbReference type="Google" id="ProtNLM"/>
    </source>
</evidence>
<dbReference type="OrthoDB" id="309056at2759"/>
<evidence type="ECO:0000313" key="3">
    <source>
        <dbReference type="EMBL" id="CAD8178694.1"/>
    </source>
</evidence>
<evidence type="ECO:0000313" key="4">
    <source>
        <dbReference type="Proteomes" id="UP000689195"/>
    </source>
</evidence>
<keyword evidence="1" id="KW-0472">Membrane</keyword>
<proteinExistence type="predicted"/>
<dbReference type="Proteomes" id="UP000689195">
    <property type="component" value="Unassembled WGS sequence"/>
</dbReference>
<dbReference type="AlphaFoldDB" id="A0A8S1VMQ7"/>
<sequence>MKFLTLNLLYLIVQCQPNQHQSDSNDHVSDQHSYNDEYQFNPIEENNPIDLEQLVYTILIFLGMFIIYRSRIFKSKNQTNIDRNNNDFNLDELKQRLDSIAQKLQKENMNLTYSFNQQWVEQKVKEVSVQQHFDRLNFHLKGSDCYGSWVQIGVIHISQNNQIETFSRKMYDDSSINGGDVLIYQGQFDDQVLSCKGYWYYLESKEKGEWLLKFT</sequence>
<protein>
    <recommendedName>
        <fullName evidence="5">Tim44-like domain-containing protein</fullName>
    </recommendedName>
</protein>
<keyword evidence="1" id="KW-1133">Transmembrane helix</keyword>
<feature type="signal peptide" evidence="2">
    <location>
        <begin position="1"/>
        <end position="15"/>
    </location>
</feature>
<gene>
    <name evidence="3" type="ORF">PPENT_87.1.T0700059</name>
</gene>
<feature type="transmembrane region" description="Helical" evidence="1">
    <location>
        <begin position="51"/>
        <end position="68"/>
    </location>
</feature>
<reference evidence="3" key="1">
    <citation type="submission" date="2021-01" db="EMBL/GenBank/DDBJ databases">
        <authorList>
            <consortium name="Genoscope - CEA"/>
            <person name="William W."/>
        </authorList>
    </citation>
    <scope>NUCLEOTIDE SEQUENCE</scope>
</reference>
<dbReference type="EMBL" id="CAJJDO010000070">
    <property type="protein sequence ID" value="CAD8178694.1"/>
    <property type="molecule type" value="Genomic_DNA"/>
</dbReference>